<reference evidence="1 2" key="1">
    <citation type="submission" date="2021-06" db="EMBL/GenBank/DDBJ databases">
        <title>Caerostris darwini draft genome.</title>
        <authorList>
            <person name="Kono N."/>
            <person name="Arakawa K."/>
        </authorList>
    </citation>
    <scope>NUCLEOTIDE SEQUENCE [LARGE SCALE GENOMIC DNA]</scope>
</reference>
<sequence>MQFNGDLDILVRINIECVRLPHSCHSSARKKLLLHIGAKPEDRTHAHLDAKKLAVYGCNTPATAITYCLSVRGFHHSITIGRIKRSAAFLDSPGFSRTGSSMIS</sequence>
<dbReference type="Proteomes" id="UP001054837">
    <property type="component" value="Unassembled WGS sequence"/>
</dbReference>
<evidence type="ECO:0000313" key="1">
    <source>
        <dbReference type="EMBL" id="GIY90580.1"/>
    </source>
</evidence>
<accession>A0AAV4X5S7</accession>
<proteinExistence type="predicted"/>
<comment type="caution">
    <text evidence="1">The sequence shown here is derived from an EMBL/GenBank/DDBJ whole genome shotgun (WGS) entry which is preliminary data.</text>
</comment>
<organism evidence="1 2">
    <name type="scientific">Caerostris darwini</name>
    <dbReference type="NCBI Taxonomy" id="1538125"/>
    <lineage>
        <taxon>Eukaryota</taxon>
        <taxon>Metazoa</taxon>
        <taxon>Ecdysozoa</taxon>
        <taxon>Arthropoda</taxon>
        <taxon>Chelicerata</taxon>
        <taxon>Arachnida</taxon>
        <taxon>Araneae</taxon>
        <taxon>Araneomorphae</taxon>
        <taxon>Entelegynae</taxon>
        <taxon>Araneoidea</taxon>
        <taxon>Araneidae</taxon>
        <taxon>Caerostris</taxon>
    </lineage>
</organism>
<evidence type="ECO:0000313" key="2">
    <source>
        <dbReference type="Proteomes" id="UP001054837"/>
    </source>
</evidence>
<gene>
    <name evidence="1" type="ORF">CDAR_562631</name>
</gene>
<name>A0AAV4X5S7_9ARAC</name>
<dbReference type="AlphaFoldDB" id="A0AAV4X5S7"/>
<keyword evidence="2" id="KW-1185">Reference proteome</keyword>
<dbReference type="EMBL" id="BPLQ01015714">
    <property type="protein sequence ID" value="GIY90580.1"/>
    <property type="molecule type" value="Genomic_DNA"/>
</dbReference>
<protein>
    <submittedName>
        <fullName evidence="1">Uncharacterized protein</fullName>
    </submittedName>
</protein>